<evidence type="ECO:0000313" key="4">
    <source>
        <dbReference type="Proteomes" id="UP000185473"/>
    </source>
</evidence>
<accession>A0A1L6RAP3</accession>
<gene>
    <name evidence="3" type="ORF">FOL01_0737</name>
</gene>
<dbReference type="Pfam" id="PF00215">
    <property type="entry name" value="OMPdecase"/>
    <property type="match status" value="1"/>
</dbReference>
<dbReference type="OrthoDB" id="43475at2"/>
<sequence length="207" mass="22638">MKLQVAIDRVSLDRAIEIARSLDGKVDIIELGTSIVKDYGLEALKQADFHLDSSELLIDLKTIDEGEYEFNKGFETSADILTVMGSSSNGTLKQTYQIAQDVKKDIFIDLMEISDDKLNQMPALPNAIFGLHHSKDSVESFDAVDTIKQFHNEHSQISRLAVAGGIDIEQAKKIAEQGIADIIIVGGKITGTSDPVSAAQKFMEAIK</sequence>
<dbReference type="SUPFAM" id="SSF51366">
    <property type="entry name" value="Ribulose-phoshate binding barrel"/>
    <property type="match status" value="1"/>
</dbReference>
<dbReference type="GO" id="GO:0006207">
    <property type="term" value="P:'de novo' pyrimidine nucleobase biosynthetic process"/>
    <property type="evidence" value="ECO:0007669"/>
    <property type="project" value="InterPro"/>
</dbReference>
<dbReference type="AlphaFoldDB" id="A0A1L6RAP3"/>
<dbReference type="KEGG" id="wjo:FOL01_0737"/>
<dbReference type="GO" id="GO:0004590">
    <property type="term" value="F:orotidine-5'-phosphate decarboxylase activity"/>
    <property type="evidence" value="ECO:0007669"/>
    <property type="project" value="InterPro"/>
</dbReference>
<dbReference type="InterPro" id="IPR011060">
    <property type="entry name" value="RibuloseP-bd_barrel"/>
</dbReference>
<protein>
    <submittedName>
        <fullName evidence="3">D-arabino-3-hexulose 6-phosphate formaldehyde-lyase</fullName>
    </submittedName>
</protein>
<dbReference type="Gene3D" id="3.20.20.70">
    <property type="entry name" value="Aldolase class I"/>
    <property type="match status" value="1"/>
</dbReference>
<dbReference type="InterPro" id="IPR001754">
    <property type="entry name" value="OMPdeCOase_dom"/>
</dbReference>
<proteinExistence type="predicted"/>
<reference evidence="3 4" key="1">
    <citation type="submission" date="2016-02" db="EMBL/GenBank/DDBJ databases">
        <title>Complete Genome Sequence of Weissella jogaejeotgali FOL01.</title>
        <authorList>
            <person name="Lee J.-H."/>
            <person name="Ku H.-J."/>
        </authorList>
    </citation>
    <scope>NUCLEOTIDE SEQUENCE [LARGE SCALE GENOMIC DNA]</scope>
    <source>
        <strain evidence="3 4">FOL01</strain>
    </source>
</reference>
<evidence type="ECO:0000313" key="3">
    <source>
        <dbReference type="EMBL" id="APS41596.1"/>
    </source>
</evidence>
<dbReference type="GO" id="GO:0019854">
    <property type="term" value="P:L-ascorbic acid catabolic process"/>
    <property type="evidence" value="ECO:0007669"/>
    <property type="project" value="TreeGrafter"/>
</dbReference>
<keyword evidence="4" id="KW-1185">Reference proteome</keyword>
<name>A0A1L6RAP3_9LACO</name>
<dbReference type="PANTHER" id="PTHR35039:SF3">
    <property type="entry name" value="3-KETO-L-GULONATE-6-PHOSPHATE DECARBOXYLASE SGBH-RELATED"/>
    <property type="match status" value="1"/>
</dbReference>
<evidence type="ECO:0000259" key="2">
    <source>
        <dbReference type="SMART" id="SM00934"/>
    </source>
</evidence>
<evidence type="ECO:0000256" key="1">
    <source>
        <dbReference type="ARBA" id="ARBA00023239"/>
    </source>
</evidence>
<dbReference type="EMBL" id="CP014332">
    <property type="protein sequence ID" value="APS41596.1"/>
    <property type="molecule type" value="Genomic_DNA"/>
</dbReference>
<dbReference type="SMART" id="SM00934">
    <property type="entry name" value="OMPdecase"/>
    <property type="match status" value="1"/>
</dbReference>
<dbReference type="PANTHER" id="PTHR35039">
    <property type="entry name" value="3-KETO-L-GULONATE-6-PHOSPHATE DECARBOXYLASE SGBH-RELATED"/>
    <property type="match status" value="1"/>
</dbReference>
<dbReference type="InterPro" id="IPR013785">
    <property type="entry name" value="Aldolase_TIM"/>
</dbReference>
<feature type="domain" description="Orotidine 5'-phosphate decarboxylase" evidence="2">
    <location>
        <begin position="2"/>
        <end position="202"/>
    </location>
</feature>
<dbReference type="GO" id="GO:0033982">
    <property type="term" value="F:3-dehydro-L-gulonate-6-phosphate decarboxylase activity"/>
    <property type="evidence" value="ECO:0007669"/>
    <property type="project" value="TreeGrafter"/>
</dbReference>
<dbReference type="Proteomes" id="UP000185473">
    <property type="component" value="Chromosome"/>
</dbReference>
<keyword evidence="1 3" id="KW-0456">Lyase</keyword>
<dbReference type="RefSeq" id="WP_075269437.1">
    <property type="nucleotide sequence ID" value="NZ_CP014332.1"/>
</dbReference>
<dbReference type="STRING" id="1631871.FOL01_0737"/>
<organism evidence="3 4">
    <name type="scientific">Weissella jogaejeotgali</name>
    <dbReference type="NCBI Taxonomy" id="1631871"/>
    <lineage>
        <taxon>Bacteria</taxon>
        <taxon>Bacillati</taxon>
        <taxon>Bacillota</taxon>
        <taxon>Bacilli</taxon>
        <taxon>Lactobacillales</taxon>
        <taxon>Lactobacillaceae</taxon>
        <taxon>Weissella</taxon>
    </lineage>
</organism>